<accession>A0A1E2RW39</accession>
<gene>
    <name evidence="3" type="ORF">A7A08_02553</name>
</gene>
<protein>
    <recommendedName>
        <fullName evidence="2">CsgH-like domain-containing protein</fullName>
    </recommendedName>
</protein>
<dbReference type="EMBL" id="MASI01000007">
    <property type="protein sequence ID" value="ODA66431.1"/>
    <property type="molecule type" value="Genomic_DNA"/>
</dbReference>
<evidence type="ECO:0000313" key="3">
    <source>
        <dbReference type="EMBL" id="ODA66431.1"/>
    </source>
</evidence>
<organism evidence="3 4">
    <name type="scientific">Methyloligella halotolerans</name>
    <dbReference type="NCBI Taxonomy" id="1177755"/>
    <lineage>
        <taxon>Bacteria</taxon>
        <taxon>Pseudomonadati</taxon>
        <taxon>Pseudomonadota</taxon>
        <taxon>Alphaproteobacteria</taxon>
        <taxon>Hyphomicrobiales</taxon>
        <taxon>Hyphomicrobiaceae</taxon>
        <taxon>Methyloligella</taxon>
    </lineage>
</organism>
<dbReference type="Gene3D" id="2.60.40.2420">
    <property type="match status" value="1"/>
</dbReference>
<dbReference type="Proteomes" id="UP000095087">
    <property type="component" value="Unassembled WGS sequence"/>
</dbReference>
<evidence type="ECO:0000313" key="4">
    <source>
        <dbReference type="Proteomes" id="UP000095087"/>
    </source>
</evidence>
<dbReference type="InterPro" id="IPR048632">
    <property type="entry name" value="CsgH-like"/>
</dbReference>
<evidence type="ECO:0000259" key="2">
    <source>
        <dbReference type="Pfam" id="PF21112"/>
    </source>
</evidence>
<evidence type="ECO:0000256" key="1">
    <source>
        <dbReference type="SAM" id="SignalP"/>
    </source>
</evidence>
<dbReference type="Pfam" id="PF21112">
    <property type="entry name" value="CsgH"/>
    <property type="match status" value="1"/>
</dbReference>
<dbReference type="NCBIfam" id="NF041112">
    <property type="entry name" value="chap_CsgH_alph"/>
    <property type="match status" value="1"/>
</dbReference>
<dbReference type="AlphaFoldDB" id="A0A1E2RW39"/>
<dbReference type="OrthoDB" id="8367544at2"/>
<dbReference type="STRING" id="1177755.A7A08_02553"/>
<dbReference type="InterPro" id="IPR047726">
    <property type="entry name" value="CsgH_dom"/>
</dbReference>
<keyword evidence="4" id="KW-1185">Reference proteome</keyword>
<dbReference type="RefSeq" id="WP_141693984.1">
    <property type="nucleotide sequence ID" value="NZ_MASI01000007.1"/>
</dbReference>
<comment type="caution">
    <text evidence="3">The sequence shown here is derived from an EMBL/GenBank/DDBJ whole genome shotgun (WGS) entry which is preliminary data.</text>
</comment>
<keyword evidence="1" id="KW-0732">Signal</keyword>
<sequence length="147" mass="14933">MIRILAPLSVALFPLSMAWAAGGFAPQAGAPAMELPLKKPVIAAGYAPGHDCELRVDESMGSVNLEGFAYADHPANGSYELTVRQGSGSQIVQGGPFSAYPGGSEPLSSVALGTSGGYSATLTVHWAEGGAPCTKSIGGGSRFPSFF</sequence>
<dbReference type="InterPro" id="IPR053722">
    <property type="entry name" value="Curli_assembly_CsgC/AgfC"/>
</dbReference>
<feature type="signal peptide" evidence="1">
    <location>
        <begin position="1"/>
        <end position="20"/>
    </location>
</feature>
<name>A0A1E2RW39_9HYPH</name>
<feature type="chain" id="PRO_5009116468" description="CsgH-like domain-containing protein" evidence="1">
    <location>
        <begin position="21"/>
        <end position="147"/>
    </location>
</feature>
<proteinExistence type="predicted"/>
<feature type="domain" description="CsgH-like" evidence="2">
    <location>
        <begin position="51"/>
        <end position="128"/>
    </location>
</feature>
<reference evidence="3 4" key="1">
    <citation type="submission" date="2016-07" db="EMBL/GenBank/DDBJ databases">
        <title>Draft genome sequence of Methyloligella halotolerans C2T (VKM B-2706T=CCUG 61687T=DSM 25045T), a halotolerant polyhydroxybutyrate accumulating methylotroph.</title>
        <authorList>
            <person name="Vasilenko O.V."/>
            <person name="Doronina N.V."/>
            <person name="Poroshina M.N."/>
            <person name="Tarlachkov S.V."/>
            <person name="Trotsenko Y.A."/>
        </authorList>
    </citation>
    <scope>NUCLEOTIDE SEQUENCE [LARGE SCALE GENOMIC DNA]</scope>
    <source>
        <strain evidence="3 4">VKM B-2706</strain>
    </source>
</reference>